<evidence type="ECO:0000256" key="1">
    <source>
        <dbReference type="SAM" id="MobiDB-lite"/>
    </source>
</evidence>
<sequence>MPKARRYQSGNHSPPAQDHALSTSHKKDWYNCFKDGCTSVDSELRSGRSSTSRNDNVVEQVRTVVLQDRQITVREISKVALIPVNMAPQYTEPFSFRQRALQDLLPSFNGRNSRESLRVFRVAFIKCA</sequence>
<evidence type="ECO:0000313" key="3">
    <source>
        <dbReference type="Proteomes" id="UP001497382"/>
    </source>
</evidence>
<name>A0AAV1YS78_9ARAC</name>
<dbReference type="EMBL" id="CAXIEN010000003">
    <property type="protein sequence ID" value="CAL1261781.1"/>
    <property type="molecule type" value="Genomic_DNA"/>
</dbReference>
<accession>A0AAV1YS78</accession>
<proteinExistence type="predicted"/>
<gene>
    <name evidence="2" type="ORF">LARSCL_LOCUS621</name>
</gene>
<dbReference type="Proteomes" id="UP001497382">
    <property type="component" value="Unassembled WGS sequence"/>
</dbReference>
<evidence type="ECO:0000313" key="2">
    <source>
        <dbReference type="EMBL" id="CAL1261781.1"/>
    </source>
</evidence>
<comment type="caution">
    <text evidence="2">The sequence shown here is derived from an EMBL/GenBank/DDBJ whole genome shotgun (WGS) entry which is preliminary data.</text>
</comment>
<organism evidence="2 3">
    <name type="scientific">Larinioides sclopetarius</name>
    <dbReference type="NCBI Taxonomy" id="280406"/>
    <lineage>
        <taxon>Eukaryota</taxon>
        <taxon>Metazoa</taxon>
        <taxon>Ecdysozoa</taxon>
        <taxon>Arthropoda</taxon>
        <taxon>Chelicerata</taxon>
        <taxon>Arachnida</taxon>
        <taxon>Araneae</taxon>
        <taxon>Araneomorphae</taxon>
        <taxon>Entelegynae</taxon>
        <taxon>Araneoidea</taxon>
        <taxon>Araneidae</taxon>
        <taxon>Larinioides</taxon>
    </lineage>
</organism>
<protein>
    <submittedName>
        <fullName evidence="2">Uncharacterized protein</fullName>
    </submittedName>
</protein>
<dbReference type="InterPro" id="IPR052709">
    <property type="entry name" value="Transposase-MT_Hybrid"/>
</dbReference>
<reference evidence="2 3" key="1">
    <citation type="submission" date="2024-04" db="EMBL/GenBank/DDBJ databases">
        <authorList>
            <person name="Rising A."/>
            <person name="Reimegard J."/>
            <person name="Sonavane S."/>
            <person name="Akerstrom W."/>
            <person name="Nylinder S."/>
            <person name="Hedman E."/>
            <person name="Kallberg Y."/>
        </authorList>
    </citation>
    <scope>NUCLEOTIDE SEQUENCE [LARGE SCALE GENOMIC DNA]</scope>
</reference>
<dbReference type="AlphaFoldDB" id="A0AAV1YS78"/>
<feature type="region of interest" description="Disordered" evidence="1">
    <location>
        <begin position="1"/>
        <end position="23"/>
    </location>
</feature>
<keyword evidence="3" id="KW-1185">Reference proteome</keyword>
<dbReference type="PANTHER" id="PTHR46060:SF1">
    <property type="entry name" value="MARINER MOS1 TRANSPOSASE-LIKE PROTEIN"/>
    <property type="match status" value="1"/>
</dbReference>
<dbReference type="PANTHER" id="PTHR46060">
    <property type="entry name" value="MARINER MOS1 TRANSPOSASE-LIKE PROTEIN"/>
    <property type="match status" value="1"/>
</dbReference>